<dbReference type="AlphaFoldDB" id="A0A0Q0HJQ4"/>
<organism evidence="1 2">
    <name type="scientific">Pseudomonas syringae pv. spinaceae</name>
    <dbReference type="NCBI Taxonomy" id="264459"/>
    <lineage>
        <taxon>Bacteria</taxon>
        <taxon>Pseudomonadati</taxon>
        <taxon>Pseudomonadota</taxon>
        <taxon>Gammaproteobacteria</taxon>
        <taxon>Pseudomonadales</taxon>
        <taxon>Pseudomonadaceae</taxon>
        <taxon>Pseudomonas</taxon>
        <taxon>Pseudomonas syringae</taxon>
    </lineage>
</organism>
<accession>A0A0Q0HJQ4</accession>
<sequence>MVGILGNHDVGQQPGGWDALVDDLGRNRRLDQGFAVIADPFATHMTLNGEHARCVIQLFADVLADAFQRAAAWAVSVVRFVMDQRAWKLSR</sequence>
<reference evidence="1 2" key="1">
    <citation type="submission" date="2015-09" db="EMBL/GenBank/DDBJ databases">
        <title>Genome announcement of multiple Pseudomonas syringae strains.</title>
        <authorList>
            <person name="Thakur S."/>
            <person name="Wang P.W."/>
            <person name="Gong Y."/>
            <person name="Weir B.S."/>
            <person name="Guttman D.S."/>
        </authorList>
    </citation>
    <scope>NUCLEOTIDE SEQUENCE [LARGE SCALE GENOMIC DNA]</scope>
    <source>
        <strain evidence="1 2">ICMP16929</strain>
    </source>
</reference>
<gene>
    <name evidence="1" type="ORF">ALO94_200122</name>
</gene>
<dbReference type="EMBL" id="LJRI01000804">
    <property type="protein sequence ID" value="KPY89455.1"/>
    <property type="molecule type" value="Genomic_DNA"/>
</dbReference>
<protein>
    <submittedName>
        <fullName evidence="1">Uncharacterized protein</fullName>
    </submittedName>
</protein>
<evidence type="ECO:0000313" key="2">
    <source>
        <dbReference type="Proteomes" id="UP000050384"/>
    </source>
</evidence>
<comment type="caution">
    <text evidence="1">The sequence shown here is derived from an EMBL/GenBank/DDBJ whole genome shotgun (WGS) entry which is preliminary data.</text>
</comment>
<proteinExistence type="predicted"/>
<evidence type="ECO:0000313" key="1">
    <source>
        <dbReference type="EMBL" id="KPY89455.1"/>
    </source>
</evidence>
<name>A0A0Q0HJQ4_PSESX</name>
<dbReference type="Proteomes" id="UP000050384">
    <property type="component" value="Unassembled WGS sequence"/>
</dbReference>